<name>A0AA39J9I5_9AGAR</name>
<gene>
    <name evidence="1" type="ORF">EV421DRAFT_1738405</name>
</gene>
<dbReference type="EMBL" id="JAUEPT010000042">
    <property type="protein sequence ID" value="KAK0438652.1"/>
    <property type="molecule type" value="Genomic_DNA"/>
</dbReference>
<evidence type="ECO:0000313" key="2">
    <source>
        <dbReference type="Proteomes" id="UP001175226"/>
    </source>
</evidence>
<keyword evidence="2" id="KW-1185">Reference proteome</keyword>
<reference evidence="1" key="1">
    <citation type="submission" date="2023-06" db="EMBL/GenBank/DDBJ databases">
        <authorList>
            <consortium name="Lawrence Berkeley National Laboratory"/>
            <person name="Ahrendt S."/>
            <person name="Sahu N."/>
            <person name="Indic B."/>
            <person name="Wong-Bajracharya J."/>
            <person name="Merenyi Z."/>
            <person name="Ke H.-M."/>
            <person name="Monk M."/>
            <person name="Kocsube S."/>
            <person name="Drula E."/>
            <person name="Lipzen A."/>
            <person name="Balint B."/>
            <person name="Henrissat B."/>
            <person name="Andreopoulos B."/>
            <person name="Martin F.M."/>
            <person name="Harder C.B."/>
            <person name="Rigling D."/>
            <person name="Ford K.L."/>
            <person name="Foster G.D."/>
            <person name="Pangilinan J."/>
            <person name="Papanicolaou A."/>
            <person name="Barry K."/>
            <person name="LaButti K."/>
            <person name="Viragh M."/>
            <person name="Koriabine M."/>
            <person name="Yan M."/>
            <person name="Riley R."/>
            <person name="Champramary S."/>
            <person name="Plett K.L."/>
            <person name="Tsai I.J."/>
            <person name="Slot J."/>
            <person name="Sipos G."/>
            <person name="Plett J."/>
            <person name="Nagy L.G."/>
            <person name="Grigoriev I.V."/>
        </authorList>
    </citation>
    <scope>NUCLEOTIDE SEQUENCE</scope>
    <source>
        <strain evidence="1">FPL87.14</strain>
    </source>
</reference>
<evidence type="ECO:0000313" key="1">
    <source>
        <dbReference type="EMBL" id="KAK0438652.1"/>
    </source>
</evidence>
<accession>A0AA39J9I5</accession>
<organism evidence="1 2">
    <name type="scientific">Armillaria borealis</name>
    <dbReference type="NCBI Taxonomy" id="47425"/>
    <lineage>
        <taxon>Eukaryota</taxon>
        <taxon>Fungi</taxon>
        <taxon>Dikarya</taxon>
        <taxon>Basidiomycota</taxon>
        <taxon>Agaricomycotina</taxon>
        <taxon>Agaricomycetes</taxon>
        <taxon>Agaricomycetidae</taxon>
        <taxon>Agaricales</taxon>
        <taxon>Marasmiineae</taxon>
        <taxon>Physalacriaceae</taxon>
        <taxon>Armillaria</taxon>
    </lineage>
</organism>
<dbReference type="Proteomes" id="UP001175226">
    <property type="component" value="Unassembled WGS sequence"/>
</dbReference>
<sequence>MVIPHTSTLNYMLVTSDKPHATTHIFAQLSYNVTTAATPGFGTKGLLKGAMRTVCLWPCVNDGYLIRRKTSTSNHCVESVLRQCTAFWQAQCRGRQRIWEEEDDCPYSDVSCVTLTDFHLDPPASRVFFLIPSMSLLPVLVSTLLCGTRVAPSQRTYHAPVNEMRRFRLALKDGLLYAGRTITVILSNPRSGFQSKPQNPLSSSLWRLCLPQGDVERTRCSVTSSAVLVTSISMLWALDHLLEMSCKTLIGFEDEAEVEDMEFLPSTSSLPNDAYSVSLNMLDQGYHAMARDGSKLDW</sequence>
<protein>
    <submittedName>
        <fullName evidence="1">Uncharacterized protein</fullName>
    </submittedName>
</protein>
<proteinExistence type="predicted"/>
<dbReference type="AlphaFoldDB" id="A0AA39J9I5"/>
<comment type="caution">
    <text evidence="1">The sequence shown here is derived from an EMBL/GenBank/DDBJ whole genome shotgun (WGS) entry which is preliminary data.</text>
</comment>